<dbReference type="Pfam" id="PF14559">
    <property type="entry name" value="TPR_19"/>
    <property type="match status" value="1"/>
</dbReference>
<dbReference type="SMART" id="SM00028">
    <property type="entry name" value="TPR"/>
    <property type="match status" value="6"/>
</dbReference>
<accession>A0A7S3DAW6</accession>
<dbReference type="AlphaFoldDB" id="A0A7S3DAW6"/>
<proteinExistence type="predicted"/>
<dbReference type="Pfam" id="PF13432">
    <property type="entry name" value="TPR_16"/>
    <property type="match status" value="1"/>
</dbReference>
<evidence type="ECO:0000256" key="3">
    <source>
        <dbReference type="PROSITE-ProRule" id="PRU00339"/>
    </source>
</evidence>
<evidence type="ECO:0000256" key="1">
    <source>
        <dbReference type="ARBA" id="ARBA00022737"/>
    </source>
</evidence>
<protein>
    <submittedName>
        <fullName evidence="4">Uncharacterized protein</fullName>
    </submittedName>
</protein>
<dbReference type="GO" id="GO:0016593">
    <property type="term" value="C:Cdc73/Paf1 complex"/>
    <property type="evidence" value="ECO:0007669"/>
    <property type="project" value="TreeGrafter"/>
</dbReference>
<dbReference type="InterPro" id="IPR019734">
    <property type="entry name" value="TPR_rpt"/>
</dbReference>
<organism evidence="4">
    <name type="scientific">Palpitomonas bilix</name>
    <dbReference type="NCBI Taxonomy" id="652834"/>
    <lineage>
        <taxon>Eukaryota</taxon>
        <taxon>Eukaryota incertae sedis</taxon>
    </lineage>
</organism>
<keyword evidence="2 3" id="KW-0802">TPR repeat</keyword>
<evidence type="ECO:0000256" key="2">
    <source>
        <dbReference type="ARBA" id="ARBA00022803"/>
    </source>
</evidence>
<reference evidence="4" key="1">
    <citation type="submission" date="2021-01" db="EMBL/GenBank/DDBJ databases">
        <authorList>
            <person name="Corre E."/>
            <person name="Pelletier E."/>
            <person name="Niang G."/>
            <person name="Scheremetjew M."/>
            <person name="Finn R."/>
            <person name="Kale V."/>
            <person name="Holt S."/>
            <person name="Cochrane G."/>
            <person name="Meng A."/>
            <person name="Brown T."/>
            <person name="Cohen L."/>
        </authorList>
    </citation>
    <scope>NUCLEOTIDE SEQUENCE</scope>
    <source>
        <strain evidence="4">NIES-2562</strain>
    </source>
</reference>
<sequence length="625" mass="70340">MVATSAIRVPTQDGEGVVEIQPESLPEEVEEMTDLLEKEVAPLSVWLQVGLAYYAKGDRDSFEKLMHMCTNDSVLDNYYQSDAQGQAEVLSSFASFKLEEAKRMAEENNSDARRKRDDLIVEASSLYSKAATVSNNASVMEVHSGFLEILGRKDTKSVQRAENMFKKALASESENIIAQIGLANLLLRKADKEKGTQSLEESLTYYKKVLRSCPTVPADVRLCIALIFQRLNFVDKARDAFERVLELDNENVTARVGLALLDLNNRENLHYDEKEIVQRAMKLLEEAFFIDPFHPMVLVHLANHYFISGTDNGREKSLLFAIRAFNSAKSNRVKAEARFMSGRALYYSGDVQTASDHFEEALSLWKEFPLALLGHGQCMISTGDLKSAESIFDSLHQLVPGSIFVIKCLGSLQSATGNRASAIKMLKRATELDDSDPYSLMLLGEQLQTETAEPKLLETKKLFEKSVAAFKNLQQQDSSVRIPHQLFNSAGILCNRLGLIKDALYYFDLLDRALSELTEDEKKSVPEEAYKYNHAIAFEECGRTEEALAMHNSILEKSPNYLDSVLRITHIHESRGDHKRAEDMLRKAKDIDDKNPLVLAMQSNICIAQGNWKQGQELVEEMIKK</sequence>
<name>A0A7S3DAW6_9EUKA</name>
<dbReference type="InterPro" id="IPR011990">
    <property type="entry name" value="TPR-like_helical_dom_sf"/>
</dbReference>
<dbReference type="PANTHER" id="PTHR14027:SF2">
    <property type="entry name" value="RNA POLYMERASE-ASSOCIATED PROTEIN CTR9 HOMOLOG"/>
    <property type="match status" value="1"/>
</dbReference>
<dbReference type="PANTHER" id="PTHR14027">
    <property type="entry name" value="RNA POLYMERASE-ASSOCIATED PROTEIN CTR9"/>
    <property type="match status" value="1"/>
</dbReference>
<dbReference type="GO" id="GO:0000993">
    <property type="term" value="F:RNA polymerase II complex binding"/>
    <property type="evidence" value="ECO:0007669"/>
    <property type="project" value="TreeGrafter"/>
</dbReference>
<evidence type="ECO:0000313" key="4">
    <source>
        <dbReference type="EMBL" id="CAE0252100.1"/>
    </source>
</evidence>
<dbReference type="Gene3D" id="1.25.40.10">
    <property type="entry name" value="Tetratricopeptide repeat domain"/>
    <property type="match status" value="2"/>
</dbReference>
<dbReference type="GO" id="GO:0006368">
    <property type="term" value="P:transcription elongation by RNA polymerase II"/>
    <property type="evidence" value="ECO:0007669"/>
    <property type="project" value="TreeGrafter"/>
</dbReference>
<dbReference type="GO" id="GO:0006355">
    <property type="term" value="P:regulation of DNA-templated transcription"/>
    <property type="evidence" value="ECO:0007669"/>
    <property type="project" value="InterPro"/>
</dbReference>
<dbReference type="InterPro" id="IPR031101">
    <property type="entry name" value="Ctr9"/>
</dbReference>
<dbReference type="EMBL" id="HBIB01022000">
    <property type="protein sequence ID" value="CAE0252100.1"/>
    <property type="molecule type" value="Transcribed_RNA"/>
</dbReference>
<dbReference type="PROSITE" id="PS50005">
    <property type="entry name" value="TPR"/>
    <property type="match status" value="1"/>
</dbReference>
<feature type="repeat" description="TPR" evidence="3">
    <location>
        <begin position="218"/>
        <end position="251"/>
    </location>
</feature>
<dbReference type="SUPFAM" id="SSF48452">
    <property type="entry name" value="TPR-like"/>
    <property type="match status" value="2"/>
</dbReference>
<gene>
    <name evidence="4" type="ORF">PBIL07802_LOCUS14327</name>
</gene>
<keyword evidence="1" id="KW-0677">Repeat</keyword>